<comment type="caution">
    <text evidence="2">The sequence shown here is derived from an EMBL/GenBank/DDBJ whole genome shotgun (WGS) entry which is preliminary data.</text>
</comment>
<dbReference type="OrthoDB" id="192847at2"/>
<dbReference type="GO" id="GO:0032784">
    <property type="term" value="P:regulation of DNA-templated transcription elongation"/>
    <property type="evidence" value="ECO:0007669"/>
    <property type="project" value="InterPro"/>
</dbReference>
<dbReference type="GO" id="GO:0003677">
    <property type="term" value="F:DNA binding"/>
    <property type="evidence" value="ECO:0007669"/>
    <property type="project" value="InterPro"/>
</dbReference>
<feature type="domain" description="Transcription elongation factor GreA/GreB C-terminal" evidence="1">
    <location>
        <begin position="61"/>
        <end position="135"/>
    </location>
</feature>
<dbReference type="PATRIC" id="fig|443610.3.peg.1534"/>
<dbReference type="Pfam" id="PF01272">
    <property type="entry name" value="GreA_GreB"/>
    <property type="match status" value="1"/>
</dbReference>
<dbReference type="Proteomes" id="UP000033632">
    <property type="component" value="Unassembled WGS sequence"/>
</dbReference>
<dbReference type="NCBIfam" id="NF004396">
    <property type="entry name" value="PRK05753.1"/>
    <property type="match status" value="1"/>
</dbReference>
<dbReference type="InterPro" id="IPR001437">
    <property type="entry name" value="Tscrpt_elong_fac_GreA/B_C"/>
</dbReference>
<dbReference type="GO" id="GO:0070063">
    <property type="term" value="F:RNA polymerase binding"/>
    <property type="evidence" value="ECO:0007669"/>
    <property type="project" value="InterPro"/>
</dbReference>
<name>A0A0F5FPK0_9HYPH</name>
<dbReference type="PANTHER" id="PTHR30437:SF5">
    <property type="entry name" value="REGULATOR OF NUCLEOSIDE DIPHOSPHATE KINASE"/>
    <property type="match status" value="1"/>
</dbReference>
<dbReference type="EMBL" id="JZEX01000134">
    <property type="protein sequence ID" value="KKB10771.1"/>
    <property type="molecule type" value="Genomic_DNA"/>
</dbReference>
<gene>
    <name evidence="2" type="ORF">VE25_16195</name>
</gene>
<dbReference type="InterPro" id="IPR036953">
    <property type="entry name" value="GreA/GreB_C_sf"/>
</dbReference>
<organism evidence="2 3">
    <name type="scientific">Devosia geojensis</name>
    <dbReference type="NCBI Taxonomy" id="443610"/>
    <lineage>
        <taxon>Bacteria</taxon>
        <taxon>Pseudomonadati</taxon>
        <taxon>Pseudomonadota</taxon>
        <taxon>Alphaproteobacteria</taxon>
        <taxon>Hyphomicrobiales</taxon>
        <taxon>Devosiaceae</taxon>
        <taxon>Devosia</taxon>
    </lineage>
</organism>
<protein>
    <recommendedName>
        <fullName evidence="1">Transcription elongation factor GreA/GreB C-terminal domain-containing protein</fullName>
    </recommendedName>
</protein>
<dbReference type="PANTHER" id="PTHR30437">
    <property type="entry name" value="TRANSCRIPTION ELONGATION FACTOR GREA"/>
    <property type="match status" value="1"/>
</dbReference>
<dbReference type="AlphaFoldDB" id="A0A0F5FPK0"/>
<evidence type="ECO:0000313" key="2">
    <source>
        <dbReference type="EMBL" id="KKB10771.1"/>
    </source>
</evidence>
<proteinExistence type="predicted"/>
<evidence type="ECO:0000313" key="3">
    <source>
        <dbReference type="Proteomes" id="UP000033632"/>
    </source>
</evidence>
<keyword evidence="3" id="KW-1185">Reference proteome</keyword>
<dbReference type="Gene3D" id="3.10.50.30">
    <property type="entry name" value="Transcription elongation factor, GreA/GreB, C-terminal domain"/>
    <property type="match status" value="1"/>
</dbReference>
<reference evidence="2 3" key="1">
    <citation type="submission" date="2015-03" db="EMBL/GenBank/DDBJ databases">
        <authorList>
            <person name="Hassan Y.I."/>
            <person name="Lepp D."/>
            <person name="Li X.-Z."/>
            <person name="Zhou T."/>
        </authorList>
    </citation>
    <scope>NUCLEOTIDE SEQUENCE [LARGE SCALE GENOMIC DNA]</scope>
    <source>
        <strain evidence="2 3">BD-c194</strain>
    </source>
</reference>
<dbReference type="SUPFAM" id="SSF54534">
    <property type="entry name" value="FKBP-like"/>
    <property type="match status" value="1"/>
</dbReference>
<evidence type="ECO:0000259" key="1">
    <source>
        <dbReference type="Pfam" id="PF01272"/>
    </source>
</evidence>
<dbReference type="STRING" id="443610.VE25_16195"/>
<accession>A0A0F5FPK0</accession>
<dbReference type="GO" id="GO:0006354">
    <property type="term" value="P:DNA-templated transcription elongation"/>
    <property type="evidence" value="ECO:0007669"/>
    <property type="project" value="TreeGrafter"/>
</dbReference>
<sequence>MERNVSKLSTFKLQPEILVGENEHRKLLVLALSGVGHTADAADDLLYELERARIRPDHALPPDTVRMGSTVRYRTEAGETRQVRLVYPGAADISQGAVSVLTPVGTALIGLRTGQSITWTTRDGRRSVLTILEVTDPSEPDPEFPSAA</sequence>
<dbReference type="InterPro" id="IPR023459">
    <property type="entry name" value="Tscrpt_elong_fac_GreA/B_fam"/>
</dbReference>